<dbReference type="Proteomes" id="UP000273270">
    <property type="component" value="Chromosome"/>
</dbReference>
<dbReference type="PROSITE" id="PS51257">
    <property type="entry name" value="PROKAR_LIPOPROTEIN"/>
    <property type="match status" value="1"/>
</dbReference>
<evidence type="ECO:0000313" key="4">
    <source>
        <dbReference type="Proteomes" id="UP000255224"/>
    </source>
</evidence>
<accession>A0A3G6M037</accession>
<accession>A0A376E9Z6</accession>
<organism evidence="3 4">
    <name type="scientific">Chryseobacterium carnipullorum</name>
    <dbReference type="NCBI Taxonomy" id="1124835"/>
    <lineage>
        <taxon>Bacteria</taxon>
        <taxon>Pseudomonadati</taxon>
        <taxon>Bacteroidota</taxon>
        <taxon>Flavobacteriia</taxon>
        <taxon>Flavobacteriales</taxon>
        <taxon>Weeksellaceae</taxon>
        <taxon>Chryseobacterium group</taxon>
        <taxon>Chryseobacterium</taxon>
    </lineage>
</organism>
<dbReference type="EMBL" id="UFVQ01000003">
    <property type="protein sequence ID" value="STD05532.1"/>
    <property type="molecule type" value="Genomic_DNA"/>
</dbReference>
<name>A0A376E9Z6_CHRCU</name>
<keyword evidence="1" id="KW-0732">Signal</keyword>
<dbReference type="AlphaFoldDB" id="A0A376E9Z6"/>
<dbReference type="OrthoDB" id="1269116at2"/>
<proteinExistence type="predicted"/>
<dbReference type="STRING" id="297244.SAMN05421639_102623"/>
<gene>
    <name evidence="2" type="ORF">EG346_00245</name>
    <name evidence="3" type="ORF">NCTC13533_03852</name>
</gene>
<evidence type="ECO:0000313" key="3">
    <source>
        <dbReference type="EMBL" id="STD05532.1"/>
    </source>
</evidence>
<reference evidence="3 4" key="1">
    <citation type="submission" date="2018-06" db="EMBL/GenBank/DDBJ databases">
        <authorList>
            <consortium name="Pathogen Informatics"/>
            <person name="Doyle S."/>
        </authorList>
    </citation>
    <scope>NUCLEOTIDE SEQUENCE [LARGE SCALE GENOMIC DNA]</scope>
    <source>
        <strain evidence="3 4">NCTC13533</strain>
    </source>
</reference>
<reference evidence="5" key="2">
    <citation type="submission" date="2018-11" db="EMBL/GenBank/DDBJ databases">
        <title>Proposal to divide the Flavobacteriaceae and reorganize its genera based on Amino Acid Identity values calculated from whole genome sequences.</title>
        <authorList>
            <person name="Nicholson A.C."/>
            <person name="Gulvik C.A."/>
            <person name="Whitney A.M."/>
            <person name="Humrighouse B.W."/>
            <person name="Bell M."/>
            <person name="Holmes B."/>
            <person name="Steigerwalt A.G."/>
            <person name="Villarma A."/>
            <person name="Sheth M."/>
            <person name="Batra D."/>
            <person name="Pryor J."/>
            <person name="Bernardet J.-F."/>
            <person name="Hugo C."/>
            <person name="Kampfer P."/>
            <person name="Newman J."/>
            <person name="McQuiston J.R."/>
        </authorList>
    </citation>
    <scope>NUCLEOTIDE SEQUENCE [LARGE SCALE GENOMIC DNA]</scope>
    <source>
        <strain evidence="5">G0188</strain>
    </source>
</reference>
<evidence type="ECO:0000313" key="2">
    <source>
        <dbReference type="EMBL" id="AZA46745.1"/>
    </source>
</evidence>
<dbReference type="KEGG" id="ccau:EG346_00245"/>
<evidence type="ECO:0000256" key="1">
    <source>
        <dbReference type="SAM" id="SignalP"/>
    </source>
</evidence>
<protein>
    <submittedName>
        <fullName evidence="3">Uncharacterized protein</fullName>
    </submittedName>
</protein>
<sequence length="127" mass="14727">MKIIFKISAFLLVCLSLCSCPGGNFNKYFPVGSDRENHSEYDKIVNNSDTIQVKVGIVDDFTGDKKIYLIARFKEPKNADFNVISTQYGILHPDQENPQVFRTEIKSYKKKDTVILSKDRQKYYFTR</sequence>
<feature type="chain" id="PRO_5044586132" evidence="1">
    <location>
        <begin position="22"/>
        <end position="127"/>
    </location>
</feature>
<dbReference type="RefSeq" id="WP_123876622.1">
    <property type="nucleotide sequence ID" value="NZ_CP033920.1"/>
</dbReference>
<reference evidence="2" key="3">
    <citation type="submission" date="2018-11" db="EMBL/GenBank/DDBJ databases">
        <title>Proposal to divide the Flavobacteriaceae and reorganize its genera based on Amino Acid Identity values calculated from whole genome sequences.</title>
        <authorList>
            <person name="Nicholson A.C."/>
            <person name="Gulvik C.A."/>
            <person name="Whitney A.M."/>
            <person name="Humrighouse B.W."/>
            <person name="Bell M."/>
            <person name="Holmes B."/>
            <person name="Steigerwalt A."/>
            <person name="Villarma A."/>
            <person name="Sheth M."/>
            <person name="Batra D."/>
            <person name="Pryor J."/>
            <person name="Bernardet J.-F."/>
            <person name="Hugo C."/>
            <person name="Kampfer P."/>
            <person name="Newman J."/>
            <person name="Mcquiston J.R."/>
        </authorList>
    </citation>
    <scope>NUCLEOTIDE SEQUENCE [LARGE SCALE GENOMIC DNA]</scope>
    <source>
        <strain evidence="2">G0188</strain>
    </source>
</reference>
<dbReference type="EMBL" id="CP033920">
    <property type="protein sequence ID" value="AZA46745.1"/>
    <property type="molecule type" value="Genomic_DNA"/>
</dbReference>
<evidence type="ECO:0000313" key="5">
    <source>
        <dbReference type="Proteomes" id="UP000273270"/>
    </source>
</evidence>
<dbReference type="Proteomes" id="UP000255224">
    <property type="component" value="Unassembled WGS sequence"/>
</dbReference>
<feature type="signal peptide" evidence="1">
    <location>
        <begin position="1"/>
        <end position="21"/>
    </location>
</feature>
<keyword evidence="5" id="KW-1185">Reference proteome</keyword>